<name>A0A3N4LP93_9PEZI</name>
<dbReference type="SUPFAM" id="SSF51395">
    <property type="entry name" value="FMN-linked oxidoreductases"/>
    <property type="match status" value="1"/>
</dbReference>
<feature type="domain" description="Dihydroorotate dehydrogenase catalytic" evidence="7">
    <location>
        <begin position="133"/>
        <end position="333"/>
    </location>
</feature>
<evidence type="ECO:0000256" key="6">
    <source>
        <dbReference type="ARBA" id="ARBA00023002"/>
    </source>
</evidence>
<keyword evidence="6" id="KW-0560">Oxidoreductase</keyword>
<dbReference type="InterPro" id="IPR013785">
    <property type="entry name" value="Aldolase_TIM"/>
</dbReference>
<accession>A0A3N4LP93</accession>
<evidence type="ECO:0000259" key="7">
    <source>
        <dbReference type="Pfam" id="PF01180"/>
    </source>
</evidence>
<evidence type="ECO:0000256" key="5">
    <source>
        <dbReference type="ARBA" id="ARBA00022975"/>
    </source>
</evidence>
<dbReference type="PANTHER" id="PTHR48109">
    <property type="entry name" value="DIHYDROOROTATE DEHYDROGENASE (QUINONE), MITOCHONDRIAL-RELATED"/>
    <property type="match status" value="1"/>
</dbReference>
<dbReference type="OrthoDB" id="14784at2759"/>
<dbReference type="GO" id="GO:0005737">
    <property type="term" value="C:cytoplasm"/>
    <property type="evidence" value="ECO:0007669"/>
    <property type="project" value="InterPro"/>
</dbReference>
<reference evidence="8 9" key="1">
    <citation type="journal article" date="2018" name="Nat. Ecol. Evol.">
        <title>Pezizomycetes genomes reveal the molecular basis of ectomycorrhizal truffle lifestyle.</title>
        <authorList>
            <person name="Murat C."/>
            <person name="Payen T."/>
            <person name="Noel B."/>
            <person name="Kuo A."/>
            <person name="Morin E."/>
            <person name="Chen J."/>
            <person name="Kohler A."/>
            <person name="Krizsan K."/>
            <person name="Balestrini R."/>
            <person name="Da Silva C."/>
            <person name="Montanini B."/>
            <person name="Hainaut M."/>
            <person name="Levati E."/>
            <person name="Barry K.W."/>
            <person name="Belfiori B."/>
            <person name="Cichocki N."/>
            <person name="Clum A."/>
            <person name="Dockter R.B."/>
            <person name="Fauchery L."/>
            <person name="Guy J."/>
            <person name="Iotti M."/>
            <person name="Le Tacon F."/>
            <person name="Lindquist E.A."/>
            <person name="Lipzen A."/>
            <person name="Malagnac F."/>
            <person name="Mello A."/>
            <person name="Molinier V."/>
            <person name="Miyauchi S."/>
            <person name="Poulain J."/>
            <person name="Riccioni C."/>
            <person name="Rubini A."/>
            <person name="Sitrit Y."/>
            <person name="Splivallo R."/>
            <person name="Traeger S."/>
            <person name="Wang M."/>
            <person name="Zifcakova L."/>
            <person name="Wipf D."/>
            <person name="Zambonelli A."/>
            <person name="Paolocci F."/>
            <person name="Nowrousian M."/>
            <person name="Ottonello S."/>
            <person name="Baldrian P."/>
            <person name="Spatafora J.W."/>
            <person name="Henrissat B."/>
            <person name="Nagy L.G."/>
            <person name="Aury J.M."/>
            <person name="Wincker P."/>
            <person name="Grigoriev I.V."/>
            <person name="Bonfante P."/>
            <person name="Martin F.M."/>
        </authorList>
    </citation>
    <scope>NUCLEOTIDE SEQUENCE [LARGE SCALE GENOMIC DNA]</scope>
    <source>
        <strain evidence="8 9">ATCC MYA-4762</strain>
    </source>
</reference>
<dbReference type="GO" id="GO:0006221">
    <property type="term" value="P:pyrimidine nucleotide biosynthetic process"/>
    <property type="evidence" value="ECO:0007669"/>
    <property type="project" value="UniProtKB-KW"/>
</dbReference>
<evidence type="ECO:0000256" key="3">
    <source>
        <dbReference type="ARBA" id="ARBA00022630"/>
    </source>
</evidence>
<dbReference type="Pfam" id="PF01180">
    <property type="entry name" value="DHO_dh"/>
    <property type="match status" value="1"/>
</dbReference>
<dbReference type="InterPro" id="IPR005720">
    <property type="entry name" value="Dihydroorotate_DH_cat"/>
</dbReference>
<evidence type="ECO:0000256" key="2">
    <source>
        <dbReference type="ARBA" id="ARBA00004725"/>
    </source>
</evidence>
<sequence>MDSTSPRRIYLHLPLTNSSSPWATSLEHLSALYSSPFTGAITTRTSLIGPNGFPHDPTIHQYTFLPPKSVPLTSDAQKKFATAPDSGTRPHLSSPFPVHNSGAVNTFGYSPYSLSYYLSCLSYLPPPPREVPIKPVIISITGSPEDIISGLESIYIAAEGVPSHMPLWVEINLSCPNIPDKPPPAYDIAELTEYLHAVASWRKQLKENGLSVGKTKIGIKTSPYTYLGQLQTVVGALAAAPDVIDFITACNTLGTSLSFLPTGGDYLLGGLSGPSLHPLALGNVYTLRKLLDEYGSGELSDVGIIGVGGVCDGRTFGAMRRAGADVVGVGVGVGVQIEGLQMFGMVCYGGILQ</sequence>
<keyword evidence="5" id="KW-0665">Pyrimidine biosynthesis</keyword>
<dbReference type="PANTHER" id="PTHR48109:SF1">
    <property type="entry name" value="DIHYDROOROTATE DEHYDROGENASE (FUMARATE)"/>
    <property type="match status" value="1"/>
</dbReference>
<comment type="pathway">
    <text evidence="2">Pyrimidine metabolism; UMP biosynthesis via de novo pathway.</text>
</comment>
<evidence type="ECO:0000256" key="1">
    <source>
        <dbReference type="ARBA" id="ARBA00001917"/>
    </source>
</evidence>
<dbReference type="AlphaFoldDB" id="A0A3N4LP93"/>
<dbReference type="Gene3D" id="3.20.20.70">
    <property type="entry name" value="Aldolase class I"/>
    <property type="match status" value="1"/>
</dbReference>
<evidence type="ECO:0000313" key="8">
    <source>
        <dbReference type="EMBL" id="RPB19795.1"/>
    </source>
</evidence>
<dbReference type="GO" id="GO:0006207">
    <property type="term" value="P:'de novo' pyrimidine nucleobase biosynthetic process"/>
    <property type="evidence" value="ECO:0007669"/>
    <property type="project" value="TreeGrafter"/>
</dbReference>
<dbReference type="InterPro" id="IPR050074">
    <property type="entry name" value="DHO_dehydrogenase"/>
</dbReference>
<gene>
    <name evidence="8" type="ORF">L211DRAFT_863523</name>
</gene>
<dbReference type="EMBL" id="ML121583">
    <property type="protein sequence ID" value="RPB19795.1"/>
    <property type="molecule type" value="Genomic_DNA"/>
</dbReference>
<proteinExistence type="predicted"/>
<evidence type="ECO:0000256" key="4">
    <source>
        <dbReference type="ARBA" id="ARBA00022643"/>
    </source>
</evidence>
<organism evidence="8 9">
    <name type="scientific">Terfezia boudieri ATCC MYA-4762</name>
    <dbReference type="NCBI Taxonomy" id="1051890"/>
    <lineage>
        <taxon>Eukaryota</taxon>
        <taxon>Fungi</taxon>
        <taxon>Dikarya</taxon>
        <taxon>Ascomycota</taxon>
        <taxon>Pezizomycotina</taxon>
        <taxon>Pezizomycetes</taxon>
        <taxon>Pezizales</taxon>
        <taxon>Pezizaceae</taxon>
        <taxon>Terfezia</taxon>
    </lineage>
</organism>
<dbReference type="STRING" id="1051890.A0A3N4LP93"/>
<dbReference type="InParanoid" id="A0A3N4LP93"/>
<dbReference type="FunCoup" id="A0A3N4LP93">
    <property type="interactions" value="682"/>
</dbReference>
<dbReference type="Proteomes" id="UP000267821">
    <property type="component" value="Unassembled WGS sequence"/>
</dbReference>
<evidence type="ECO:0000313" key="9">
    <source>
        <dbReference type="Proteomes" id="UP000267821"/>
    </source>
</evidence>
<keyword evidence="9" id="KW-1185">Reference proteome</keyword>
<keyword evidence="4" id="KW-0288">FMN</keyword>
<keyword evidence="3" id="KW-0285">Flavoprotein</keyword>
<comment type="cofactor">
    <cofactor evidence="1">
        <name>FMN</name>
        <dbReference type="ChEBI" id="CHEBI:58210"/>
    </cofactor>
</comment>
<dbReference type="GO" id="GO:0004152">
    <property type="term" value="F:dihydroorotate dehydrogenase activity"/>
    <property type="evidence" value="ECO:0007669"/>
    <property type="project" value="TreeGrafter"/>
</dbReference>
<protein>
    <submittedName>
        <fullName evidence="8">FMN-linked oxidoreductase</fullName>
    </submittedName>
</protein>